<accession>A0ABT0I263</accession>
<dbReference type="Pfam" id="PF13508">
    <property type="entry name" value="Acetyltransf_7"/>
    <property type="match status" value="1"/>
</dbReference>
<proteinExistence type="predicted"/>
<dbReference type="Proteomes" id="UP001522905">
    <property type="component" value="Unassembled WGS sequence"/>
</dbReference>
<sequence length="126" mass="15000">MSTYLKNYDAYSLKINNQDIGIIVVMKTNPLTMEIMNLSIDEHFRNKHYGTKLLKFVIDKFQNKCKFLEICTGSTSFEQLYLYQKMGFRCTTVERDFFNKKCLYPNEILENGLILKDKIRLQIINY</sequence>
<organism evidence="2 3">
    <name type="scientific">Apilactobacillus xinyiensis</name>
    <dbReference type="NCBI Taxonomy" id="2841032"/>
    <lineage>
        <taxon>Bacteria</taxon>
        <taxon>Bacillati</taxon>
        <taxon>Bacillota</taxon>
        <taxon>Bacilli</taxon>
        <taxon>Lactobacillales</taxon>
        <taxon>Lactobacillaceae</taxon>
        <taxon>Apilactobacillus</taxon>
    </lineage>
</organism>
<evidence type="ECO:0000313" key="2">
    <source>
        <dbReference type="EMBL" id="MCK8624802.1"/>
    </source>
</evidence>
<gene>
    <name evidence="2" type="ORF">LNP07_04655</name>
</gene>
<dbReference type="PROSITE" id="PS51186">
    <property type="entry name" value="GNAT"/>
    <property type="match status" value="1"/>
</dbReference>
<reference evidence="2 3" key="1">
    <citation type="submission" date="2021-11" db="EMBL/GenBank/DDBJ databases">
        <title>Comparative genomics of bee honey and flower isolates.</title>
        <authorList>
            <person name="Bechtner J.D."/>
            <person name="Gallus M.K."/>
            <person name="Ehrmann M."/>
        </authorList>
    </citation>
    <scope>NUCLEOTIDE SEQUENCE [LARGE SCALE GENOMIC DNA]</scope>
    <source>
        <strain evidence="2 3">M161</strain>
    </source>
</reference>
<keyword evidence="3" id="KW-1185">Reference proteome</keyword>
<comment type="caution">
    <text evidence="2">The sequence shown here is derived from an EMBL/GenBank/DDBJ whole genome shotgun (WGS) entry which is preliminary data.</text>
</comment>
<feature type="domain" description="N-acetyltransferase" evidence="1">
    <location>
        <begin position="1"/>
        <end position="120"/>
    </location>
</feature>
<dbReference type="EMBL" id="JAJIAO010000004">
    <property type="protein sequence ID" value="MCK8624802.1"/>
    <property type="molecule type" value="Genomic_DNA"/>
</dbReference>
<dbReference type="Gene3D" id="3.40.630.30">
    <property type="match status" value="1"/>
</dbReference>
<protein>
    <submittedName>
        <fullName evidence="2">GNAT family N-acetyltransferase</fullName>
    </submittedName>
</protein>
<evidence type="ECO:0000313" key="3">
    <source>
        <dbReference type="Proteomes" id="UP001522905"/>
    </source>
</evidence>
<dbReference type="CDD" id="cd04301">
    <property type="entry name" value="NAT_SF"/>
    <property type="match status" value="1"/>
</dbReference>
<dbReference type="RefSeq" id="WP_347402381.1">
    <property type="nucleotide sequence ID" value="NZ_JAJIAO010000004.1"/>
</dbReference>
<dbReference type="SUPFAM" id="SSF55729">
    <property type="entry name" value="Acyl-CoA N-acyltransferases (Nat)"/>
    <property type="match status" value="1"/>
</dbReference>
<dbReference type="InterPro" id="IPR016181">
    <property type="entry name" value="Acyl_CoA_acyltransferase"/>
</dbReference>
<name>A0ABT0I263_9LACO</name>
<evidence type="ECO:0000259" key="1">
    <source>
        <dbReference type="PROSITE" id="PS51186"/>
    </source>
</evidence>
<dbReference type="InterPro" id="IPR000182">
    <property type="entry name" value="GNAT_dom"/>
</dbReference>